<name>A0A0M0LCH7_9BACI</name>
<dbReference type="PATRIC" id="fig|284581.3.peg.1587"/>
<evidence type="ECO:0000313" key="1">
    <source>
        <dbReference type="EMBL" id="KOO48562.1"/>
    </source>
</evidence>
<dbReference type="RefSeq" id="WP_053400124.1">
    <property type="nucleotide sequence ID" value="NZ_LILC01000004.1"/>
</dbReference>
<dbReference type="OrthoDB" id="9847548at2"/>
<reference evidence="2" key="1">
    <citation type="submission" date="2015-08" db="EMBL/GenBank/DDBJ databases">
        <title>Fjat-14210 dsm16467.</title>
        <authorList>
            <person name="Liu B."/>
            <person name="Wang J."/>
            <person name="Zhu Y."/>
            <person name="Liu G."/>
            <person name="Chen Q."/>
            <person name="Chen Z."/>
            <person name="Lan J."/>
            <person name="Che J."/>
            <person name="Ge C."/>
            <person name="Shi H."/>
            <person name="Pan Z."/>
            <person name="Liu X."/>
        </authorList>
    </citation>
    <scope>NUCLEOTIDE SEQUENCE [LARGE SCALE GENOMIC DNA]</scope>
    <source>
        <strain evidence="2">DSM 16467</strain>
    </source>
</reference>
<sequence>MNKRILIFICLITLIGCSEHNKSQNEWRAVTKQSGKMLVPIRATLEVVEETLVRKHMKLNLHVEYLRAEGSGRVVFESSGVIQNAEPDKKILAEWTDIKEGQTALIPITINARNFGKGSIKVKVEAYDQNGTFDYSLNPAQ</sequence>
<keyword evidence="2" id="KW-1185">Reference proteome</keyword>
<dbReference type="AlphaFoldDB" id="A0A0M0LCH7"/>
<dbReference type="EMBL" id="LILC01000004">
    <property type="protein sequence ID" value="KOO48562.1"/>
    <property type="molecule type" value="Genomic_DNA"/>
</dbReference>
<proteinExistence type="predicted"/>
<comment type="caution">
    <text evidence="1">The sequence shown here is derived from an EMBL/GenBank/DDBJ whole genome shotgun (WGS) entry which is preliminary data.</text>
</comment>
<organism evidence="1 2">
    <name type="scientific">Priestia koreensis</name>
    <dbReference type="NCBI Taxonomy" id="284581"/>
    <lineage>
        <taxon>Bacteria</taxon>
        <taxon>Bacillati</taxon>
        <taxon>Bacillota</taxon>
        <taxon>Bacilli</taxon>
        <taxon>Bacillales</taxon>
        <taxon>Bacillaceae</taxon>
        <taxon>Priestia</taxon>
    </lineage>
</organism>
<evidence type="ECO:0000313" key="2">
    <source>
        <dbReference type="Proteomes" id="UP000037558"/>
    </source>
</evidence>
<dbReference type="PROSITE" id="PS51257">
    <property type="entry name" value="PROKAR_LIPOPROTEIN"/>
    <property type="match status" value="1"/>
</dbReference>
<dbReference type="Proteomes" id="UP000037558">
    <property type="component" value="Unassembled WGS sequence"/>
</dbReference>
<protein>
    <recommendedName>
        <fullName evidence="3">Lipoprotein</fullName>
    </recommendedName>
</protein>
<accession>A0A0M0LCH7</accession>
<evidence type="ECO:0008006" key="3">
    <source>
        <dbReference type="Google" id="ProtNLM"/>
    </source>
</evidence>
<gene>
    <name evidence="1" type="ORF">AMD01_04005</name>
</gene>